<evidence type="ECO:0000313" key="5">
    <source>
        <dbReference type="EMBL" id="KAG6580922.1"/>
    </source>
</evidence>
<dbReference type="PANTHER" id="PTHR11225">
    <property type="entry name" value="NUCLEAR PORE COMPLEX PROTEIN NUP93 NUCLEOPORIN NUP93 DEAD EYE PROTEIN"/>
    <property type="match status" value="1"/>
</dbReference>
<keyword evidence="6" id="KW-1185">Reference proteome</keyword>
<comment type="similarity">
    <text evidence="2 4">Belongs to the nucleoporin interacting component (NIC) family.</text>
</comment>
<dbReference type="GO" id="GO:0017056">
    <property type="term" value="F:structural constituent of nuclear pore"/>
    <property type="evidence" value="ECO:0007669"/>
    <property type="project" value="InterPro"/>
</dbReference>
<keyword evidence="4" id="KW-0509">mRNA transport</keyword>
<evidence type="ECO:0000256" key="4">
    <source>
        <dbReference type="RuleBase" id="RU364035"/>
    </source>
</evidence>
<keyword evidence="4" id="KW-0653">Protein transport</keyword>
<accession>A0AAV6MH33</accession>
<keyword evidence="3 4" id="KW-0539">Nucleus</keyword>
<sequence>MFDSNTIGNSLSPPGTGYFQPFSAAAAVSLPLKGTQPNCPCLSDLSRCLLARAMANDQDMSGWTDLLHSSTKLLEQAAPSAQFPPLQRNLDQLEVLSKKLKAKTLRTEAPTQSIAATRLLAREGINAEQLARDLKSFELKTTFEDVFPAEATSIEEYLQQVHEMAMISAIQEAQKDNVRSFNGYMMKVLEEDWKKEKRDFLQSLSRISTLPRTNMIDDNSGAPRSGQIASFVSSPHVSSGFPTLESVSLANKPTMEKKASTYAEVVKKMNDARERGLPFKPAVAFKGAYESLDLHGSAGKSVNMQKIWHLIQTLMGEDSTPKQNVSKTMSLILGARRHLELGHEKYMMDTIQSHPAQAALGGVVGNLQRVRAFLRIRLRDYGVLDFDANDARRQPPVDTTWQQIYFCLRTGYYDEARNITLSSRASNQFAPLLTEWINTGGMVPAEIASVASEECEKLLRMGDRMGRAAYDKKKLLLYAIISVVSCTIQLLPAVLYLSKETGEEGLNIDAAHISIVLADHGVLSEGSGAGQKLGVMDAYAEVSSIIRQYGSLYLRMGNLSMALEYYAQAAAAVGGGQLAWSSRGSVDQQRQRTLMLKQLLTELLLRDGGIYLLLGARGAGEEGELVRFMTDIKSRQQFLLEAARQCQEAGLYDKSIEIHKRVGAFSMALDTINRCLSEAICALSRGRLDGESRTAGLIHSGNDILETYKYYPEISLQEREYVMEQQTVLRQLEAVLSIHKLARLGHHLDALREIARIPFLPLDPRGPDMTSDVFQNLSPHIQACVPDLLKIALTCLDNVKDSDGSLRALRAKIANFVANNLNRNWPHDLYEKVAQSL</sequence>
<dbReference type="EMBL" id="JAGKQH010000014">
    <property type="protein sequence ID" value="KAG6580922.1"/>
    <property type="molecule type" value="Genomic_DNA"/>
</dbReference>
<protein>
    <recommendedName>
        <fullName evidence="4">Nuclear pore protein</fullName>
    </recommendedName>
</protein>
<dbReference type="GO" id="GO:0005643">
    <property type="term" value="C:nuclear pore"/>
    <property type="evidence" value="ECO:0007669"/>
    <property type="project" value="UniProtKB-SubCell"/>
</dbReference>
<keyword evidence="4" id="KW-0811">Translocation</keyword>
<dbReference type="InterPro" id="IPR007231">
    <property type="entry name" value="Nucleoporin_int_Nup93/Nic96"/>
</dbReference>
<reference evidence="5 6" key="1">
    <citation type="journal article" date="2021" name="Hortic Res">
        <title>The domestication of Cucurbita argyrosperma as revealed by the genome of its wild relative.</title>
        <authorList>
            <person name="Barrera-Redondo J."/>
            <person name="Sanchez-de la Vega G."/>
            <person name="Aguirre-Liguori J.A."/>
            <person name="Castellanos-Morales G."/>
            <person name="Gutierrez-Guerrero Y.T."/>
            <person name="Aguirre-Dugua X."/>
            <person name="Aguirre-Planter E."/>
            <person name="Tenaillon M.I."/>
            <person name="Lira-Saade R."/>
            <person name="Eguiarte L.E."/>
        </authorList>
    </citation>
    <scope>NUCLEOTIDE SEQUENCE [LARGE SCALE GENOMIC DNA]</scope>
    <source>
        <strain evidence="5">JBR-2021</strain>
    </source>
</reference>
<keyword evidence="4" id="KW-0813">Transport</keyword>
<dbReference type="Pfam" id="PF04097">
    <property type="entry name" value="Nic96"/>
    <property type="match status" value="2"/>
</dbReference>
<evidence type="ECO:0000256" key="2">
    <source>
        <dbReference type="ARBA" id="ARBA00010186"/>
    </source>
</evidence>
<proteinExistence type="inferred from homology"/>
<keyword evidence="4" id="KW-0906">Nuclear pore complex</keyword>
<comment type="caution">
    <text evidence="5">The sequence shown here is derived from an EMBL/GenBank/DDBJ whole genome shotgun (WGS) entry which is preliminary data.</text>
</comment>
<dbReference type="GO" id="GO:0016973">
    <property type="term" value="P:poly(A)+ mRNA export from nucleus"/>
    <property type="evidence" value="ECO:0007669"/>
    <property type="project" value="TreeGrafter"/>
</dbReference>
<comment type="subcellular location">
    <subcellularLocation>
        <location evidence="1">Nucleus envelope</location>
    </subcellularLocation>
    <subcellularLocation>
        <location evidence="4">Nucleus</location>
        <location evidence="4">Nuclear pore complex</location>
    </subcellularLocation>
</comment>
<evidence type="ECO:0000256" key="1">
    <source>
        <dbReference type="ARBA" id="ARBA00004259"/>
    </source>
</evidence>
<gene>
    <name evidence="5" type="primary">NUP93A</name>
    <name evidence="5" type="ORF">SDJN03_20924</name>
</gene>
<dbReference type="GO" id="GO:0006606">
    <property type="term" value="P:protein import into nucleus"/>
    <property type="evidence" value="ECO:0007669"/>
    <property type="project" value="TreeGrafter"/>
</dbReference>
<dbReference type="PANTHER" id="PTHR11225:SF4">
    <property type="entry name" value="NUCLEAR PORE COMPLEX PROTEIN NUP93"/>
    <property type="match status" value="1"/>
</dbReference>
<organism evidence="5 6">
    <name type="scientific">Cucurbita argyrosperma subsp. sororia</name>
    <dbReference type="NCBI Taxonomy" id="37648"/>
    <lineage>
        <taxon>Eukaryota</taxon>
        <taxon>Viridiplantae</taxon>
        <taxon>Streptophyta</taxon>
        <taxon>Embryophyta</taxon>
        <taxon>Tracheophyta</taxon>
        <taxon>Spermatophyta</taxon>
        <taxon>Magnoliopsida</taxon>
        <taxon>eudicotyledons</taxon>
        <taxon>Gunneridae</taxon>
        <taxon>Pentapetalae</taxon>
        <taxon>rosids</taxon>
        <taxon>fabids</taxon>
        <taxon>Cucurbitales</taxon>
        <taxon>Cucurbitaceae</taxon>
        <taxon>Cucurbiteae</taxon>
        <taxon>Cucurbita</taxon>
    </lineage>
</organism>
<feature type="non-terminal residue" evidence="5">
    <location>
        <position position="1"/>
    </location>
</feature>
<evidence type="ECO:0000256" key="3">
    <source>
        <dbReference type="ARBA" id="ARBA00023242"/>
    </source>
</evidence>
<evidence type="ECO:0000313" key="6">
    <source>
        <dbReference type="Proteomes" id="UP000685013"/>
    </source>
</evidence>
<keyword evidence="4" id="KW-0472">Membrane</keyword>
<dbReference type="Proteomes" id="UP000685013">
    <property type="component" value="Chromosome 14"/>
</dbReference>
<dbReference type="AlphaFoldDB" id="A0AAV6MH33"/>
<name>A0AAV6MH33_9ROSI</name>